<dbReference type="AlphaFoldDB" id="A0A8X6S2N2"/>
<organism evidence="1 2">
    <name type="scientific">Trichonephila clavipes</name>
    <name type="common">Golden silk orbweaver</name>
    <name type="synonym">Nephila clavipes</name>
    <dbReference type="NCBI Taxonomy" id="2585209"/>
    <lineage>
        <taxon>Eukaryota</taxon>
        <taxon>Metazoa</taxon>
        <taxon>Ecdysozoa</taxon>
        <taxon>Arthropoda</taxon>
        <taxon>Chelicerata</taxon>
        <taxon>Arachnida</taxon>
        <taxon>Araneae</taxon>
        <taxon>Araneomorphae</taxon>
        <taxon>Entelegynae</taxon>
        <taxon>Araneoidea</taxon>
        <taxon>Nephilidae</taxon>
        <taxon>Trichonephila</taxon>
    </lineage>
</organism>
<dbReference type="EMBL" id="BMAU01021244">
    <property type="protein sequence ID" value="GFY04636.1"/>
    <property type="molecule type" value="Genomic_DNA"/>
</dbReference>
<dbReference type="Proteomes" id="UP000887159">
    <property type="component" value="Unassembled WGS sequence"/>
</dbReference>
<dbReference type="SUPFAM" id="SSF53098">
    <property type="entry name" value="Ribonuclease H-like"/>
    <property type="match status" value="1"/>
</dbReference>
<evidence type="ECO:0000313" key="2">
    <source>
        <dbReference type="Proteomes" id="UP000887159"/>
    </source>
</evidence>
<proteinExistence type="predicted"/>
<dbReference type="InterPro" id="IPR012337">
    <property type="entry name" value="RNaseH-like_sf"/>
</dbReference>
<sequence>MKKRNTREIVSKLVVCVDGFTVNAITKSNFIRKSLHDKGYSFPPNPSDVMKLVYKQYNVIKARVTNEISSKLNAGLRCSLTLDKFTSLKNRRYSNINVHFNEGEIFNLGMLRISGSFSAENCVKAVETKLQELEIITEKHIVACVTDGASMMVKFGKIMSYEYHLCYAHAIHLAVCDVLYNKQIDLVENTVEVEDKSHEEDNGESDELVEDLDKALDLEFESGVGTTDALFHVTLMQKKIP</sequence>
<comment type="caution">
    <text evidence="1">The sequence shown here is derived from an EMBL/GenBank/DDBJ whole genome shotgun (WGS) entry which is preliminary data.</text>
</comment>
<reference evidence="1" key="1">
    <citation type="submission" date="2020-08" db="EMBL/GenBank/DDBJ databases">
        <title>Multicomponent nature underlies the extraordinary mechanical properties of spider dragline silk.</title>
        <authorList>
            <person name="Kono N."/>
            <person name="Nakamura H."/>
            <person name="Mori M."/>
            <person name="Yoshida Y."/>
            <person name="Ohtoshi R."/>
            <person name="Malay A.D."/>
            <person name="Moran D.A.P."/>
            <person name="Tomita M."/>
            <person name="Numata K."/>
            <person name="Arakawa K."/>
        </authorList>
    </citation>
    <scope>NUCLEOTIDE SEQUENCE</scope>
</reference>
<protein>
    <submittedName>
        <fullName evidence="1">BED-type domain-containing protein</fullName>
    </submittedName>
</protein>
<keyword evidence="2" id="KW-1185">Reference proteome</keyword>
<name>A0A8X6S2N2_TRICX</name>
<accession>A0A8X6S2N2</accession>
<evidence type="ECO:0000313" key="1">
    <source>
        <dbReference type="EMBL" id="GFY04636.1"/>
    </source>
</evidence>
<gene>
    <name evidence="1" type="ORF">TNCV_4417191</name>
</gene>